<evidence type="ECO:0000313" key="2">
    <source>
        <dbReference type="EMBL" id="EOY50272.1"/>
    </source>
</evidence>
<organism evidence="2 3">
    <name type="scientific">Streptomyces lividans 1326</name>
    <dbReference type="NCBI Taxonomy" id="1200984"/>
    <lineage>
        <taxon>Bacteria</taxon>
        <taxon>Bacillati</taxon>
        <taxon>Actinomycetota</taxon>
        <taxon>Actinomycetes</taxon>
        <taxon>Kitasatosporales</taxon>
        <taxon>Streptomycetaceae</taxon>
        <taxon>Streptomyces</taxon>
    </lineage>
</organism>
<feature type="region of interest" description="Disordered" evidence="1">
    <location>
        <begin position="1"/>
        <end position="41"/>
    </location>
</feature>
<reference evidence="3" key="1">
    <citation type="journal article" date="2013" name="Genome Biol. Evol.">
        <title>The genome sequence of Streptomyces lividans 66 reveals a novel tRNA-dependent peptide biosynthetic system within a metal-related genomic island.</title>
        <authorList>
            <person name="Cruz-Morales P."/>
            <person name="Vijgenboom E."/>
            <person name="Iruegas-Bocardo F."/>
            <person name="Girard G."/>
            <person name="Yanez-Guerra L.A."/>
            <person name="Ramos-Aboites H.E."/>
            <person name="Pernodet J.L."/>
            <person name="Anne J."/>
            <person name="van Wezel G.P."/>
            <person name="Barona-Gomez F."/>
        </authorList>
    </citation>
    <scope>NUCLEOTIDE SEQUENCE [LARGE SCALE GENOMIC DNA]</scope>
    <source>
        <strain evidence="3">1326</strain>
    </source>
</reference>
<protein>
    <submittedName>
        <fullName evidence="2">Uncharacterized protein</fullName>
    </submittedName>
</protein>
<dbReference type="EMBL" id="CM001889">
    <property type="protein sequence ID" value="EOY50272.1"/>
    <property type="molecule type" value="Genomic_DNA"/>
</dbReference>
<evidence type="ECO:0000313" key="3">
    <source>
        <dbReference type="Proteomes" id="UP000014062"/>
    </source>
</evidence>
<feature type="compositionally biased region" description="Basic residues" evidence="1">
    <location>
        <begin position="248"/>
        <end position="274"/>
    </location>
</feature>
<evidence type="ECO:0000256" key="1">
    <source>
        <dbReference type="SAM" id="MobiDB-lite"/>
    </source>
</evidence>
<feature type="compositionally biased region" description="Gly residues" evidence="1">
    <location>
        <begin position="173"/>
        <end position="185"/>
    </location>
</feature>
<name>A0A7U9DYJ8_STRLI</name>
<gene>
    <name evidence="2" type="ORF">SLI_5564</name>
</gene>
<dbReference type="AlphaFoldDB" id="A0A7U9DYJ8"/>
<feature type="region of interest" description="Disordered" evidence="1">
    <location>
        <begin position="154"/>
        <end position="190"/>
    </location>
</feature>
<feature type="region of interest" description="Disordered" evidence="1">
    <location>
        <begin position="330"/>
        <end position="375"/>
    </location>
</feature>
<dbReference type="Proteomes" id="UP000014062">
    <property type="component" value="Chromosome"/>
</dbReference>
<accession>A0A7U9DYJ8</accession>
<proteinExistence type="predicted"/>
<feature type="region of interest" description="Disordered" evidence="1">
    <location>
        <begin position="248"/>
        <end position="277"/>
    </location>
</feature>
<sequence>MGTAAGRCRSGARRRGLGACRPSGRRGHPPGPPPHGPLERVSRFSAGASPAAARLAVYLAATPLCLPVMQLVQRTMLPGSGPSELAEVLVGGLVTRARADQGGDGSQWYEIDPEVREALLSRLGRDEAMLVLKHCSEYIEQHFGKGGPNFPALALAQLGDGGPGRPHPHPSGGEPGYPGENGGDAGTAPVPQPFAEVAARILERFMPLPEQFATYDSRTGPQVTAERPTHRAVVRARALLARFVRRGHGPGRHRRRAAAARRHRAGTAGRRRPGAGRGEYARCTLRLWEVQGGTALLREATRAAERAAASPHALRERAVLARVLHAAATDSDDGAETGPAHSTCCGAPTGSTRSPARHPAWTRRRRFGSPWNGSPPWRPSGAWAATAPFCRVPSACWRRSPTPGPTAATAPLSCCWPTAAPCCACRR</sequence>